<organism evidence="1 2">
    <name type="scientific">Aequorivita vitellina</name>
    <dbReference type="NCBI Taxonomy" id="2874475"/>
    <lineage>
        <taxon>Bacteria</taxon>
        <taxon>Pseudomonadati</taxon>
        <taxon>Bacteroidota</taxon>
        <taxon>Flavobacteriia</taxon>
        <taxon>Flavobacteriales</taxon>
        <taxon>Flavobacteriaceae</taxon>
        <taxon>Aequorivita</taxon>
    </lineage>
</organism>
<dbReference type="Proteomes" id="UP001139461">
    <property type="component" value="Unassembled WGS sequence"/>
</dbReference>
<dbReference type="RefSeq" id="WP_237603908.1">
    <property type="nucleotide sequence ID" value="NZ_JAIRBA010000033.1"/>
</dbReference>
<accession>A0A9X1UAY4</accession>
<dbReference type="AlphaFoldDB" id="A0A9X1UAY4"/>
<name>A0A9X1UAY4_9FLAO</name>
<evidence type="ECO:0000313" key="1">
    <source>
        <dbReference type="EMBL" id="MCG2420126.1"/>
    </source>
</evidence>
<protein>
    <submittedName>
        <fullName evidence="1">DUF4097 domain-containing protein</fullName>
    </submittedName>
</protein>
<keyword evidence="2" id="KW-1185">Reference proteome</keyword>
<proteinExistence type="predicted"/>
<dbReference type="EMBL" id="JAIRBA010000033">
    <property type="protein sequence ID" value="MCG2420126.1"/>
    <property type="molecule type" value="Genomic_DNA"/>
</dbReference>
<gene>
    <name evidence="1" type="ORF">K8089_13935</name>
</gene>
<sequence length="209" mass="22931">MHKTFFIIVFICFGIHCVVAQKVLEKEFAAEGLHALYIEDDAIFKIEIFGSKRETIQIKAKISGEHSEAIIIEENFLNGTLSLKTGLMPYFAFENDKLAAHKLMAVEIMLFIPENISVKIKSELASLEATGNIKKLAVSLQNGSCTLTNFLGNAHLKTANGDISVLAKMHVSGRAISKHGTVNNTLPKGGRFLIEAESVNGNIMLLQTK</sequence>
<reference evidence="1" key="1">
    <citation type="submission" date="2021-09" db="EMBL/GenBank/DDBJ databases">
        <title>Genome of Aequorivita sp. strain F47161.</title>
        <authorList>
            <person name="Wang Y."/>
        </authorList>
    </citation>
    <scope>NUCLEOTIDE SEQUENCE</scope>
    <source>
        <strain evidence="1">F47161</strain>
    </source>
</reference>
<comment type="caution">
    <text evidence="1">The sequence shown here is derived from an EMBL/GenBank/DDBJ whole genome shotgun (WGS) entry which is preliminary data.</text>
</comment>
<evidence type="ECO:0000313" key="2">
    <source>
        <dbReference type="Proteomes" id="UP001139461"/>
    </source>
</evidence>